<keyword evidence="2" id="KW-1133">Transmembrane helix</keyword>
<dbReference type="PANTHER" id="PTHR22911">
    <property type="entry name" value="ACYL-MALONYL CONDENSING ENZYME-RELATED"/>
    <property type="match status" value="1"/>
</dbReference>
<feature type="transmembrane region" description="Helical" evidence="2">
    <location>
        <begin position="153"/>
        <end position="174"/>
    </location>
</feature>
<dbReference type="SUPFAM" id="SSF103481">
    <property type="entry name" value="Multidrug resistance efflux transporter EmrE"/>
    <property type="match status" value="2"/>
</dbReference>
<dbReference type="Pfam" id="PF00892">
    <property type="entry name" value="EamA"/>
    <property type="match status" value="2"/>
</dbReference>
<evidence type="ECO:0000313" key="5">
    <source>
        <dbReference type="Proteomes" id="UP000635565"/>
    </source>
</evidence>
<feature type="transmembrane region" description="Helical" evidence="2">
    <location>
        <begin position="67"/>
        <end position="88"/>
    </location>
</feature>
<evidence type="ECO:0000259" key="3">
    <source>
        <dbReference type="Pfam" id="PF00892"/>
    </source>
</evidence>
<gene>
    <name evidence="4" type="ORF">KSZ_17370</name>
</gene>
<reference evidence="4 5" key="1">
    <citation type="journal article" date="2021" name="Int. J. Syst. Evol. Microbiol.">
        <title>Reticulibacter mediterranei gen. nov., sp. nov., within the new family Reticulibacteraceae fam. nov., and Ktedonospora formicarum gen. nov., sp. nov., Ktedonobacter robiniae sp. nov., Dictyobacter formicarum sp. nov. and Dictyobacter arantiisoli sp. nov., belonging to the class Ktedonobacteria.</title>
        <authorList>
            <person name="Yabe S."/>
            <person name="Zheng Y."/>
            <person name="Wang C.M."/>
            <person name="Sakai Y."/>
            <person name="Abe K."/>
            <person name="Yokota A."/>
            <person name="Donadio S."/>
            <person name="Cavaletti L."/>
            <person name="Monciardini P."/>
        </authorList>
    </citation>
    <scope>NUCLEOTIDE SEQUENCE [LARGE SCALE GENOMIC DNA]</scope>
    <source>
        <strain evidence="4 5">SOSP1-9</strain>
    </source>
</reference>
<feature type="transmembrane region" description="Helical" evidence="2">
    <location>
        <begin position="186"/>
        <end position="205"/>
    </location>
</feature>
<dbReference type="InterPro" id="IPR000620">
    <property type="entry name" value="EamA_dom"/>
</dbReference>
<feature type="transmembrane region" description="Helical" evidence="2">
    <location>
        <begin position="211"/>
        <end position="232"/>
    </location>
</feature>
<comment type="similarity">
    <text evidence="1">Belongs to the EamA transporter family.</text>
</comment>
<feature type="transmembrane region" description="Helical" evidence="2">
    <location>
        <begin position="269"/>
        <end position="290"/>
    </location>
</feature>
<feature type="transmembrane region" description="Helical" evidence="2">
    <location>
        <begin position="122"/>
        <end position="141"/>
    </location>
</feature>
<feature type="transmembrane region" description="Helical" evidence="2">
    <location>
        <begin position="94"/>
        <end position="115"/>
    </location>
</feature>
<sequence>MKRLTASMLVLAGAASFGILSTIVKISYSQGFSTAEITDSPILFGCLCLWLCSIPSFKYLRILSLASIGKLIISGIFGGLVGVFYYLALQSLSASFGVILLFQFVWMGFVLDWLLDKRRPTASQWIAIVVVLSGTVLAAGYEALHFEHVNLPGIIFGLLAAASYTLNLAVNARVELQVPSILRSTLMVTGSVLITFITLPPFFLARGLPGANLWIFAISLGLFGVIIPLYLYARGIPVVGSAMASILGSIELPVVITSSTLVLHEQVNLTQWLGVVLILLGIFIAQQRLITTKTFKRSLPQTSKQENASLH</sequence>
<keyword evidence="2" id="KW-0812">Transmembrane</keyword>
<proteinExistence type="inferred from homology"/>
<evidence type="ECO:0000313" key="4">
    <source>
        <dbReference type="EMBL" id="GHO83731.1"/>
    </source>
</evidence>
<feature type="transmembrane region" description="Helical" evidence="2">
    <location>
        <begin position="244"/>
        <end position="263"/>
    </location>
</feature>
<name>A0ABQ3VF21_9CHLR</name>
<keyword evidence="5" id="KW-1185">Reference proteome</keyword>
<accession>A0ABQ3VF21</accession>
<feature type="transmembrane region" description="Helical" evidence="2">
    <location>
        <begin position="42"/>
        <end position="60"/>
    </location>
</feature>
<dbReference type="Proteomes" id="UP000635565">
    <property type="component" value="Unassembled WGS sequence"/>
</dbReference>
<dbReference type="RefSeq" id="WP_201361390.1">
    <property type="nucleotide sequence ID" value="NZ_BNJJ01000004.1"/>
</dbReference>
<evidence type="ECO:0000256" key="2">
    <source>
        <dbReference type="SAM" id="Phobius"/>
    </source>
</evidence>
<organism evidence="4 5">
    <name type="scientific">Dictyobacter formicarum</name>
    <dbReference type="NCBI Taxonomy" id="2778368"/>
    <lineage>
        <taxon>Bacteria</taxon>
        <taxon>Bacillati</taxon>
        <taxon>Chloroflexota</taxon>
        <taxon>Ktedonobacteria</taxon>
        <taxon>Ktedonobacterales</taxon>
        <taxon>Dictyobacteraceae</taxon>
        <taxon>Dictyobacter</taxon>
    </lineage>
</organism>
<keyword evidence="2" id="KW-0472">Membrane</keyword>
<dbReference type="PANTHER" id="PTHR22911:SF137">
    <property type="entry name" value="SOLUTE CARRIER FAMILY 35 MEMBER G2-RELATED"/>
    <property type="match status" value="1"/>
</dbReference>
<feature type="domain" description="EamA" evidence="3">
    <location>
        <begin position="7"/>
        <end position="138"/>
    </location>
</feature>
<feature type="domain" description="EamA" evidence="3">
    <location>
        <begin position="152"/>
        <end position="284"/>
    </location>
</feature>
<protein>
    <submittedName>
        <fullName evidence="4">Multidrug transporter</fullName>
    </submittedName>
</protein>
<dbReference type="InterPro" id="IPR037185">
    <property type="entry name" value="EmrE-like"/>
</dbReference>
<evidence type="ECO:0000256" key="1">
    <source>
        <dbReference type="ARBA" id="ARBA00007362"/>
    </source>
</evidence>
<comment type="caution">
    <text evidence="4">The sequence shown here is derived from an EMBL/GenBank/DDBJ whole genome shotgun (WGS) entry which is preliminary data.</text>
</comment>
<dbReference type="EMBL" id="BNJJ01000004">
    <property type="protein sequence ID" value="GHO83731.1"/>
    <property type="molecule type" value="Genomic_DNA"/>
</dbReference>